<dbReference type="InterPro" id="IPR010978">
    <property type="entry name" value="tRNA-bd_arm"/>
</dbReference>
<proteinExistence type="inferred from homology"/>
<keyword evidence="7 12" id="KW-0067">ATP-binding</keyword>
<organism evidence="15 16">
    <name type="scientific">Thermithiobacillus plumbiphilus</name>
    <dbReference type="NCBI Taxonomy" id="1729899"/>
    <lineage>
        <taxon>Bacteria</taxon>
        <taxon>Pseudomonadati</taxon>
        <taxon>Pseudomonadota</taxon>
        <taxon>Acidithiobacillia</taxon>
        <taxon>Acidithiobacillales</taxon>
        <taxon>Thermithiobacillaceae</taxon>
        <taxon>Thermithiobacillus</taxon>
    </lineage>
</organism>
<keyword evidence="9 12" id="KW-0030">Aminoacyl-tRNA synthetase</keyword>
<dbReference type="Gene3D" id="3.30.930.10">
    <property type="entry name" value="Bira Bifunctional Protein, Domain 2"/>
    <property type="match status" value="1"/>
</dbReference>
<dbReference type="CDD" id="cd00770">
    <property type="entry name" value="SerRS_core"/>
    <property type="match status" value="1"/>
</dbReference>
<feature type="binding site" evidence="12">
    <location>
        <begin position="230"/>
        <end position="232"/>
    </location>
    <ligand>
        <name>L-serine</name>
        <dbReference type="ChEBI" id="CHEBI:33384"/>
    </ligand>
</feature>
<comment type="similarity">
    <text evidence="3 12">Belongs to the class-II aminoacyl-tRNA synthetase family. Type-1 seryl-tRNA synthetase subfamily.</text>
</comment>
<feature type="coiled-coil region" evidence="13">
    <location>
        <begin position="30"/>
        <end position="64"/>
    </location>
</feature>
<comment type="pathway">
    <text evidence="2 12">Aminoacyl-tRNA biosynthesis; selenocysteinyl-tRNA(Sec) biosynthesis; L-seryl-tRNA(Sec) from L-serine and tRNA(Sec): step 1/1.</text>
</comment>
<dbReference type="InterPro" id="IPR002317">
    <property type="entry name" value="Ser-tRNA-ligase_type_1"/>
</dbReference>
<evidence type="ECO:0000256" key="9">
    <source>
        <dbReference type="ARBA" id="ARBA00023146"/>
    </source>
</evidence>
<dbReference type="PRINTS" id="PR00981">
    <property type="entry name" value="TRNASYNTHSER"/>
</dbReference>
<dbReference type="HAMAP" id="MF_00176">
    <property type="entry name" value="Ser_tRNA_synth_type1"/>
    <property type="match status" value="1"/>
</dbReference>
<comment type="subunit">
    <text evidence="12">Homodimer. The tRNA molecule binds across the dimer.</text>
</comment>
<comment type="caution">
    <text evidence="15">The sequence shown here is derived from an EMBL/GenBank/DDBJ whole genome shotgun (WGS) entry which is preliminary data.</text>
</comment>
<keyword evidence="5 12" id="KW-0436">Ligase</keyword>
<dbReference type="SUPFAM" id="SSF55681">
    <property type="entry name" value="Class II aaRS and biotin synthetases"/>
    <property type="match status" value="1"/>
</dbReference>
<evidence type="ECO:0000256" key="4">
    <source>
        <dbReference type="ARBA" id="ARBA00022490"/>
    </source>
</evidence>
<accession>A0ABU9D3Q7</accession>
<evidence type="ECO:0000313" key="16">
    <source>
        <dbReference type="Proteomes" id="UP001446205"/>
    </source>
</evidence>
<dbReference type="PIRSF" id="PIRSF001529">
    <property type="entry name" value="Ser-tRNA-synth_IIa"/>
    <property type="match status" value="1"/>
</dbReference>
<evidence type="ECO:0000256" key="3">
    <source>
        <dbReference type="ARBA" id="ARBA00010728"/>
    </source>
</evidence>
<dbReference type="GO" id="GO:0004828">
    <property type="term" value="F:serine-tRNA ligase activity"/>
    <property type="evidence" value="ECO:0007669"/>
    <property type="project" value="UniProtKB-EC"/>
</dbReference>
<evidence type="ECO:0000256" key="1">
    <source>
        <dbReference type="ARBA" id="ARBA00004496"/>
    </source>
</evidence>
<dbReference type="InterPro" id="IPR002314">
    <property type="entry name" value="aa-tRNA-synt_IIb"/>
</dbReference>
<reference evidence="15 16" key="1">
    <citation type="submission" date="2024-04" db="EMBL/GenBank/DDBJ databases">
        <authorList>
            <person name="Abashina T."/>
            <person name="Shaikin A."/>
        </authorList>
    </citation>
    <scope>NUCLEOTIDE SEQUENCE [LARGE SCALE GENOMIC DNA]</scope>
    <source>
        <strain evidence="15 16">AAFK</strain>
    </source>
</reference>
<dbReference type="InterPro" id="IPR033729">
    <property type="entry name" value="SerRS_core"/>
</dbReference>
<dbReference type="Proteomes" id="UP001446205">
    <property type="component" value="Unassembled WGS sequence"/>
</dbReference>
<feature type="domain" description="Aminoacyl-transfer RNA synthetases class-II family profile" evidence="14">
    <location>
        <begin position="138"/>
        <end position="408"/>
    </location>
</feature>
<comment type="caution">
    <text evidence="12">Lacks conserved residue(s) required for the propagation of feature annotation.</text>
</comment>
<dbReference type="Pfam" id="PF02403">
    <property type="entry name" value="Seryl_tRNA_N"/>
    <property type="match status" value="1"/>
</dbReference>
<keyword evidence="6 12" id="KW-0547">Nucleotide-binding</keyword>
<evidence type="ECO:0000313" key="15">
    <source>
        <dbReference type="EMBL" id="MEK8088205.1"/>
    </source>
</evidence>
<dbReference type="RefSeq" id="WP_341369271.1">
    <property type="nucleotide sequence ID" value="NZ_JBBPCO010000001.1"/>
</dbReference>
<keyword evidence="4 12" id="KW-0963">Cytoplasm</keyword>
<comment type="catalytic activity">
    <reaction evidence="11 12">
        <text>tRNA(Ser) + L-serine + ATP = L-seryl-tRNA(Ser) + AMP + diphosphate + H(+)</text>
        <dbReference type="Rhea" id="RHEA:12292"/>
        <dbReference type="Rhea" id="RHEA-COMP:9669"/>
        <dbReference type="Rhea" id="RHEA-COMP:9703"/>
        <dbReference type="ChEBI" id="CHEBI:15378"/>
        <dbReference type="ChEBI" id="CHEBI:30616"/>
        <dbReference type="ChEBI" id="CHEBI:33019"/>
        <dbReference type="ChEBI" id="CHEBI:33384"/>
        <dbReference type="ChEBI" id="CHEBI:78442"/>
        <dbReference type="ChEBI" id="CHEBI:78533"/>
        <dbReference type="ChEBI" id="CHEBI:456215"/>
        <dbReference type="EC" id="6.1.1.11"/>
    </reaction>
</comment>
<evidence type="ECO:0000256" key="7">
    <source>
        <dbReference type="ARBA" id="ARBA00022840"/>
    </source>
</evidence>
<gene>
    <name evidence="12 15" type="primary">serS</name>
    <name evidence="15" type="ORF">WOB96_00350</name>
</gene>
<evidence type="ECO:0000256" key="11">
    <source>
        <dbReference type="ARBA" id="ARBA00048823"/>
    </source>
</evidence>
<dbReference type="EMBL" id="JBBPCO010000001">
    <property type="protein sequence ID" value="MEK8088205.1"/>
    <property type="molecule type" value="Genomic_DNA"/>
</dbReference>
<dbReference type="SUPFAM" id="SSF46589">
    <property type="entry name" value="tRNA-binding arm"/>
    <property type="match status" value="1"/>
</dbReference>
<dbReference type="PROSITE" id="PS50862">
    <property type="entry name" value="AA_TRNA_LIGASE_II"/>
    <property type="match status" value="1"/>
</dbReference>
<evidence type="ECO:0000256" key="10">
    <source>
        <dbReference type="ARBA" id="ARBA00047929"/>
    </source>
</evidence>
<comment type="domain">
    <text evidence="12">Consists of two distinct domains, a catalytic core and a N-terminal extension that is involved in tRNA binding.</text>
</comment>
<protein>
    <recommendedName>
        <fullName evidence="12">Serine--tRNA ligase</fullName>
        <ecNumber evidence="12">6.1.1.11</ecNumber>
    </recommendedName>
    <alternativeName>
        <fullName evidence="12">Seryl-tRNA synthetase</fullName>
        <shortName evidence="12">SerRS</shortName>
    </alternativeName>
    <alternativeName>
        <fullName evidence="12">Seryl-tRNA(Ser/Sec) synthetase</fullName>
    </alternativeName>
</protein>
<feature type="binding site" evidence="12">
    <location>
        <begin position="261"/>
        <end position="263"/>
    </location>
    <ligand>
        <name>ATP</name>
        <dbReference type="ChEBI" id="CHEBI:30616"/>
    </ligand>
</feature>
<evidence type="ECO:0000259" key="14">
    <source>
        <dbReference type="PROSITE" id="PS50862"/>
    </source>
</evidence>
<comment type="function">
    <text evidence="12">Catalyzes the attachment of serine to tRNA(Ser). Is also able to aminoacylate tRNA(Sec) with serine, to form the misacylated tRNA L-seryl-tRNA(Sec), which will be further converted into selenocysteinyl-tRNA(Sec).</text>
</comment>
<dbReference type="Pfam" id="PF00587">
    <property type="entry name" value="tRNA-synt_2b"/>
    <property type="match status" value="1"/>
</dbReference>
<dbReference type="InterPro" id="IPR042103">
    <property type="entry name" value="SerRS_1_N_sf"/>
</dbReference>
<comment type="catalytic activity">
    <reaction evidence="10 12">
        <text>tRNA(Sec) + L-serine + ATP = L-seryl-tRNA(Sec) + AMP + diphosphate + H(+)</text>
        <dbReference type="Rhea" id="RHEA:42580"/>
        <dbReference type="Rhea" id="RHEA-COMP:9742"/>
        <dbReference type="Rhea" id="RHEA-COMP:10128"/>
        <dbReference type="ChEBI" id="CHEBI:15378"/>
        <dbReference type="ChEBI" id="CHEBI:30616"/>
        <dbReference type="ChEBI" id="CHEBI:33019"/>
        <dbReference type="ChEBI" id="CHEBI:33384"/>
        <dbReference type="ChEBI" id="CHEBI:78442"/>
        <dbReference type="ChEBI" id="CHEBI:78533"/>
        <dbReference type="ChEBI" id="CHEBI:456215"/>
        <dbReference type="EC" id="6.1.1.11"/>
    </reaction>
</comment>
<dbReference type="InterPro" id="IPR045864">
    <property type="entry name" value="aa-tRNA-synth_II/BPL/LPL"/>
</dbReference>
<dbReference type="Gene3D" id="1.10.287.40">
    <property type="entry name" value="Serine-tRNA synthetase, tRNA binding domain"/>
    <property type="match status" value="1"/>
</dbReference>
<feature type="binding site" evidence="12">
    <location>
        <position position="383"/>
    </location>
    <ligand>
        <name>L-serine</name>
        <dbReference type="ChEBI" id="CHEBI:33384"/>
    </ligand>
</feature>
<dbReference type="PANTHER" id="PTHR43697:SF1">
    <property type="entry name" value="SERINE--TRNA LIGASE"/>
    <property type="match status" value="1"/>
</dbReference>
<dbReference type="EC" id="6.1.1.11" evidence="12"/>
<sequence>MLDPQTLRSNLSWTTEQLARRGFRLDASAVEALDQQRKSLQMDLEALQARRNSVSKAVGQAKARGEDTAPILAEVAGLGETIKEKQAALEAVQADWDQILMGTPNLPHESVPEGKSEEDNVEIRRWGEPARLDFAPKDHVEIGEGLGILDFAAGAKLAGARFTVLRGLGARLERALTQFMLDLHSSAHGYTEIAPPYMVNADSLRGTGQLPKFEEDLFALRDDPYYLIPTAEVPVTNLVRGEILSADQLPLRYVAYTPCFRREAGAYGKDVRGMIRQHQFDKVELVQVVQPEQSYAALEELLGHAETVLQRLGLPYRVVVLCTGDMGFSAAKTYDIEVWLPSQGKYREISSISNFEAFQARRMQARFRGPDGKPQLVHTLNGSGLAVGRTLVALLENFQEADGSVRIPQALQPYLGGLEILR</sequence>
<dbReference type="PANTHER" id="PTHR43697">
    <property type="entry name" value="SERYL-TRNA SYNTHETASE"/>
    <property type="match status" value="1"/>
</dbReference>
<evidence type="ECO:0000256" key="2">
    <source>
        <dbReference type="ARBA" id="ARBA00005045"/>
    </source>
</evidence>
<keyword evidence="8 12" id="KW-0648">Protein biosynthesis</keyword>
<evidence type="ECO:0000256" key="8">
    <source>
        <dbReference type="ARBA" id="ARBA00022917"/>
    </source>
</evidence>
<feature type="binding site" evidence="12">
    <location>
        <begin position="348"/>
        <end position="351"/>
    </location>
    <ligand>
        <name>ATP</name>
        <dbReference type="ChEBI" id="CHEBI:30616"/>
    </ligand>
</feature>
<evidence type="ECO:0000256" key="12">
    <source>
        <dbReference type="HAMAP-Rule" id="MF_00176"/>
    </source>
</evidence>
<dbReference type="InterPro" id="IPR006195">
    <property type="entry name" value="aa-tRNA-synth_II"/>
</dbReference>
<feature type="binding site" evidence="12">
    <location>
        <position position="284"/>
    </location>
    <ligand>
        <name>L-serine</name>
        <dbReference type="ChEBI" id="CHEBI:33384"/>
    </ligand>
</feature>
<evidence type="ECO:0000256" key="5">
    <source>
        <dbReference type="ARBA" id="ARBA00022598"/>
    </source>
</evidence>
<keyword evidence="13" id="KW-0175">Coiled coil</keyword>
<dbReference type="NCBIfam" id="TIGR00414">
    <property type="entry name" value="serS"/>
    <property type="match status" value="1"/>
</dbReference>
<evidence type="ECO:0000256" key="13">
    <source>
        <dbReference type="SAM" id="Coils"/>
    </source>
</evidence>
<name>A0ABU9D3Q7_9PROT</name>
<dbReference type="InterPro" id="IPR015866">
    <property type="entry name" value="Ser-tRNA-synth_1_N"/>
</dbReference>
<comment type="subcellular location">
    <subcellularLocation>
        <location evidence="1 12">Cytoplasm</location>
    </subcellularLocation>
</comment>
<keyword evidence="16" id="KW-1185">Reference proteome</keyword>
<evidence type="ECO:0000256" key="6">
    <source>
        <dbReference type="ARBA" id="ARBA00022741"/>
    </source>
</evidence>